<accession>A0A812J2N6</accession>
<organism evidence="3 4">
    <name type="scientific">Symbiodinium natans</name>
    <dbReference type="NCBI Taxonomy" id="878477"/>
    <lineage>
        <taxon>Eukaryota</taxon>
        <taxon>Sar</taxon>
        <taxon>Alveolata</taxon>
        <taxon>Dinophyceae</taxon>
        <taxon>Suessiales</taxon>
        <taxon>Symbiodiniaceae</taxon>
        <taxon>Symbiodinium</taxon>
    </lineage>
</organism>
<dbReference type="Pfam" id="PF04564">
    <property type="entry name" value="U-box"/>
    <property type="match status" value="1"/>
</dbReference>
<protein>
    <recommendedName>
        <fullName evidence="2">U-box domain-containing protein</fullName>
    </recommendedName>
</protein>
<dbReference type="InterPro" id="IPR013083">
    <property type="entry name" value="Znf_RING/FYVE/PHD"/>
</dbReference>
<feature type="domain" description="U-box" evidence="2">
    <location>
        <begin position="598"/>
        <end position="661"/>
    </location>
</feature>
<proteinExistence type="predicted"/>
<feature type="compositionally biased region" description="Low complexity" evidence="1">
    <location>
        <begin position="530"/>
        <end position="543"/>
    </location>
</feature>
<dbReference type="Gene3D" id="3.30.40.10">
    <property type="entry name" value="Zinc/RING finger domain, C3HC4 (zinc finger)"/>
    <property type="match status" value="1"/>
</dbReference>
<comment type="caution">
    <text evidence="3">The sequence shown here is derived from an EMBL/GenBank/DDBJ whole genome shotgun (WGS) entry which is preliminary data.</text>
</comment>
<keyword evidence="4" id="KW-1185">Reference proteome</keyword>
<reference evidence="3" key="1">
    <citation type="submission" date="2021-02" db="EMBL/GenBank/DDBJ databases">
        <authorList>
            <person name="Dougan E. K."/>
            <person name="Rhodes N."/>
            <person name="Thang M."/>
            <person name="Chan C."/>
        </authorList>
    </citation>
    <scope>NUCLEOTIDE SEQUENCE</scope>
</reference>
<dbReference type="SUPFAM" id="SSF57850">
    <property type="entry name" value="RING/U-box"/>
    <property type="match status" value="1"/>
</dbReference>
<sequence length="670" mass="70219">MDYGEIITALQHVVSCAGSLRLANCVGADRAQSFECQAQEALELLRPGASTGVTIPQATALLCQLALDCIGLTNAVDLQLASQMTECFDQSLVVWGFSVELAQAIAMSLAAVAGLLSLGNHDMSIPSHRYAKRAQIAPYLEPVAADFDMISMQVYGALCRFETEASCSGEEERQLQRSFQLICIWILTILSRFEGSGPLQTGSLWEWANGDPHWALALAKGVLGFSEEAGSDVLPRELPELKNAVLLALCGLGSPDIAFGGELEADVIADDLGVIGCFSMQERLVGLDLHRSRLALAACDASLLQPLLAHVTTSSKQGECTKAVVSFLTALAKPVQSQASAWAEVIAEADTDTGIRNQTDAAGVIDAFVAEASGYDRSLWGLVFSLAPEELDARCLGEVALLAALVPPPALEASGALVAWTQTTQAVRMAAESAGVPPSPAFPSASLAALVALAAAAGLEPPLEPLGTGGTGATWDDPEEASGSRELWAALSALSAKESSQVAQHLARSRAPVRRPETWERWYSRIGVPAAPSVPSAPSAPSATPAPPMLPEPPEPPEPAAVPDPTAPPAAPAAPSRPQPPQPRAASLRERLRDAPAELCCAVDGKLLVDPVRSPAGHVFERTNLVTALQSTGGLCPLTSQPLSLADCPRAADLRLQATQWVRNLGRGRV</sequence>
<feature type="compositionally biased region" description="Pro residues" evidence="1">
    <location>
        <begin position="544"/>
        <end position="583"/>
    </location>
</feature>
<evidence type="ECO:0000256" key="1">
    <source>
        <dbReference type="SAM" id="MobiDB-lite"/>
    </source>
</evidence>
<evidence type="ECO:0000259" key="2">
    <source>
        <dbReference type="SMART" id="SM00504"/>
    </source>
</evidence>
<dbReference type="AlphaFoldDB" id="A0A812J2N6"/>
<feature type="region of interest" description="Disordered" evidence="1">
    <location>
        <begin position="463"/>
        <end position="484"/>
    </location>
</feature>
<evidence type="ECO:0000313" key="4">
    <source>
        <dbReference type="Proteomes" id="UP000604046"/>
    </source>
</evidence>
<dbReference type="SMART" id="SM00504">
    <property type="entry name" value="Ubox"/>
    <property type="match status" value="1"/>
</dbReference>
<dbReference type="GO" id="GO:0004842">
    <property type="term" value="F:ubiquitin-protein transferase activity"/>
    <property type="evidence" value="ECO:0007669"/>
    <property type="project" value="InterPro"/>
</dbReference>
<gene>
    <name evidence="3" type="ORF">SNAT2548_LOCUS5428</name>
</gene>
<feature type="region of interest" description="Disordered" evidence="1">
    <location>
        <begin position="530"/>
        <end position="588"/>
    </location>
</feature>
<dbReference type="GO" id="GO:0016567">
    <property type="term" value="P:protein ubiquitination"/>
    <property type="evidence" value="ECO:0007669"/>
    <property type="project" value="InterPro"/>
</dbReference>
<dbReference type="OrthoDB" id="10064100at2759"/>
<dbReference type="EMBL" id="CAJNDS010000347">
    <property type="protein sequence ID" value="CAE7195678.1"/>
    <property type="molecule type" value="Genomic_DNA"/>
</dbReference>
<dbReference type="Proteomes" id="UP000604046">
    <property type="component" value="Unassembled WGS sequence"/>
</dbReference>
<evidence type="ECO:0000313" key="3">
    <source>
        <dbReference type="EMBL" id="CAE7195678.1"/>
    </source>
</evidence>
<dbReference type="InterPro" id="IPR003613">
    <property type="entry name" value="Ubox_domain"/>
</dbReference>
<name>A0A812J2N6_9DINO</name>